<dbReference type="Gene3D" id="3.40.50.720">
    <property type="entry name" value="NAD(P)-binding Rossmann-like Domain"/>
    <property type="match status" value="1"/>
</dbReference>
<dbReference type="Proteomes" id="UP000240883">
    <property type="component" value="Unassembled WGS sequence"/>
</dbReference>
<dbReference type="PANTHER" id="PTHR24320:SF236">
    <property type="entry name" value="SHORT-CHAIN DEHYDROGENASE-RELATED"/>
    <property type="match status" value="1"/>
</dbReference>
<dbReference type="PRINTS" id="PR00081">
    <property type="entry name" value="GDHRDH"/>
</dbReference>
<dbReference type="OrthoDB" id="191139at2759"/>
<accession>A0A2T2NQN0</accession>
<dbReference type="Pfam" id="PF00106">
    <property type="entry name" value="adh_short"/>
    <property type="match status" value="1"/>
</dbReference>
<gene>
    <name evidence="4" type="ORF">BS50DRAFT_633406</name>
</gene>
<dbReference type="PANTHER" id="PTHR24320">
    <property type="entry name" value="RETINOL DEHYDROGENASE"/>
    <property type="match status" value="1"/>
</dbReference>
<dbReference type="InterPro" id="IPR036291">
    <property type="entry name" value="NAD(P)-bd_dom_sf"/>
</dbReference>
<organism evidence="4 5">
    <name type="scientific">Corynespora cassiicola Philippines</name>
    <dbReference type="NCBI Taxonomy" id="1448308"/>
    <lineage>
        <taxon>Eukaryota</taxon>
        <taxon>Fungi</taxon>
        <taxon>Dikarya</taxon>
        <taxon>Ascomycota</taxon>
        <taxon>Pezizomycotina</taxon>
        <taxon>Dothideomycetes</taxon>
        <taxon>Pleosporomycetidae</taxon>
        <taxon>Pleosporales</taxon>
        <taxon>Corynesporascaceae</taxon>
        <taxon>Corynespora</taxon>
    </lineage>
</organism>
<dbReference type="GO" id="GO:0016491">
    <property type="term" value="F:oxidoreductase activity"/>
    <property type="evidence" value="ECO:0007669"/>
    <property type="project" value="UniProtKB-KW"/>
</dbReference>
<keyword evidence="2" id="KW-0521">NADP</keyword>
<dbReference type="STRING" id="1448308.A0A2T2NQN0"/>
<dbReference type="InterPro" id="IPR002347">
    <property type="entry name" value="SDR_fam"/>
</dbReference>
<evidence type="ECO:0000256" key="3">
    <source>
        <dbReference type="ARBA" id="ARBA00023002"/>
    </source>
</evidence>
<dbReference type="SUPFAM" id="SSF51735">
    <property type="entry name" value="NAD(P)-binding Rossmann-fold domains"/>
    <property type="match status" value="1"/>
</dbReference>
<evidence type="ECO:0000256" key="2">
    <source>
        <dbReference type="ARBA" id="ARBA00022857"/>
    </source>
</evidence>
<evidence type="ECO:0000313" key="5">
    <source>
        <dbReference type="Proteomes" id="UP000240883"/>
    </source>
</evidence>
<comment type="similarity">
    <text evidence="1">Belongs to the short-chain dehydrogenases/reductases (SDR) family.</text>
</comment>
<keyword evidence="3" id="KW-0560">Oxidoreductase</keyword>
<evidence type="ECO:0000256" key="1">
    <source>
        <dbReference type="ARBA" id="ARBA00006484"/>
    </source>
</evidence>
<evidence type="ECO:0000313" key="4">
    <source>
        <dbReference type="EMBL" id="PSN67713.1"/>
    </source>
</evidence>
<keyword evidence="5" id="KW-1185">Reference proteome</keyword>
<dbReference type="AlphaFoldDB" id="A0A2T2NQN0"/>
<dbReference type="EMBL" id="KZ678134">
    <property type="protein sequence ID" value="PSN67713.1"/>
    <property type="molecule type" value="Genomic_DNA"/>
</dbReference>
<name>A0A2T2NQN0_CORCC</name>
<proteinExistence type="inferred from homology"/>
<reference evidence="4 5" key="1">
    <citation type="journal article" date="2018" name="Front. Microbiol.">
        <title>Genome-Wide Analysis of Corynespora cassiicola Leaf Fall Disease Putative Effectors.</title>
        <authorList>
            <person name="Lopez D."/>
            <person name="Ribeiro S."/>
            <person name="Label P."/>
            <person name="Fumanal B."/>
            <person name="Venisse J.S."/>
            <person name="Kohler A."/>
            <person name="de Oliveira R.R."/>
            <person name="Labutti K."/>
            <person name="Lipzen A."/>
            <person name="Lail K."/>
            <person name="Bauer D."/>
            <person name="Ohm R.A."/>
            <person name="Barry K.W."/>
            <person name="Spatafora J."/>
            <person name="Grigoriev I.V."/>
            <person name="Martin F.M."/>
            <person name="Pujade-Renaud V."/>
        </authorList>
    </citation>
    <scope>NUCLEOTIDE SEQUENCE [LARGE SCALE GENOMIC DNA]</scope>
    <source>
        <strain evidence="4 5">Philippines</strain>
    </source>
</reference>
<sequence length="333" mass="35583">MGLTWSQIRSIYPPHPEFTEANLPDLDGKVYIITGSTSGIGLALAHLLYSKHATLYLAARSTPKTLAAISSLRSAHPTSRGTLTPLPLDLSDLSTIKPAAEAFLARASRLDVLFNNAGVAFAPPGSKSAQGHEIHLAVNNLGPFLLTQLLAPLLVATARREPSNAVRVVWTSSIAAELDGYAPGGVPVADLDGAYPRAGMGARELYGISKAGNYLHATEFARRYGGERGEGGGVVSVALHPGTVCTELGRELPMWVRRVVRVTVGYPAVMGAYSELFAGLSGEVGGSRWIIPWGRFGPLRQDLIDASKPESEGGTGVAEKWWEWSERQVKPYM</sequence>
<protein>
    <submittedName>
        <fullName evidence="4">Putative short-chain dehydrogenase</fullName>
    </submittedName>
</protein>